<accession>A0A1I4J0V9</accession>
<evidence type="ECO:0000313" key="3">
    <source>
        <dbReference type="Proteomes" id="UP000199607"/>
    </source>
</evidence>
<sequence length="145" mass="15623">MRRLSPSTQSTLTLLASILVATGSILPWLRVDPAHEGPVIAIYLAGMDSGLDLWGLVLVPAVLALGVLHAFDARPISDLTTLLVGCLSVGLVTLYWQSAVGGYFVPDVGWYVALAGSLLLLTVGVQRVWSHMYYEKSKSEELRSV</sequence>
<feature type="transmembrane region" description="Helical" evidence="1">
    <location>
        <begin position="51"/>
        <end position="71"/>
    </location>
</feature>
<proteinExistence type="predicted"/>
<name>A0A1I4J0V9_9EURY</name>
<feature type="transmembrane region" description="Helical" evidence="1">
    <location>
        <begin position="78"/>
        <end position="96"/>
    </location>
</feature>
<dbReference type="RefSeq" id="WP_089872358.1">
    <property type="nucleotide sequence ID" value="NZ_FOTC01000009.1"/>
</dbReference>
<gene>
    <name evidence="2" type="ORF">SAMN04487950_4328</name>
</gene>
<evidence type="ECO:0000313" key="2">
    <source>
        <dbReference type="EMBL" id="SFL60204.1"/>
    </source>
</evidence>
<keyword evidence="3" id="KW-1185">Reference proteome</keyword>
<keyword evidence="1" id="KW-1133">Transmembrane helix</keyword>
<dbReference type="EMBL" id="FOTC01000009">
    <property type="protein sequence ID" value="SFL60204.1"/>
    <property type="molecule type" value="Genomic_DNA"/>
</dbReference>
<evidence type="ECO:0008006" key="4">
    <source>
        <dbReference type="Google" id="ProtNLM"/>
    </source>
</evidence>
<feature type="transmembrane region" description="Helical" evidence="1">
    <location>
        <begin position="108"/>
        <end position="129"/>
    </location>
</feature>
<reference evidence="3" key="1">
    <citation type="submission" date="2016-10" db="EMBL/GenBank/DDBJ databases">
        <authorList>
            <person name="Varghese N."/>
            <person name="Submissions S."/>
        </authorList>
    </citation>
    <scope>NUCLEOTIDE SEQUENCE [LARGE SCALE GENOMIC DNA]</scope>
    <source>
        <strain evidence="3">CGMCC 1.7738</strain>
    </source>
</reference>
<keyword evidence="1" id="KW-0812">Transmembrane</keyword>
<dbReference type="STRING" id="553466.SAMN04487950_4328"/>
<protein>
    <recommendedName>
        <fullName evidence="4">SPW repeat-containing protein</fullName>
    </recommendedName>
</protein>
<evidence type="ECO:0000256" key="1">
    <source>
        <dbReference type="SAM" id="Phobius"/>
    </source>
</evidence>
<organism evidence="2 3">
    <name type="scientific">Halogranum rubrum</name>
    <dbReference type="NCBI Taxonomy" id="553466"/>
    <lineage>
        <taxon>Archaea</taxon>
        <taxon>Methanobacteriati</taxon>
        <taxon>Methanobacteriota</taxon>
        <taxon>Stenosarchaea group</taxon>
        <taxon>Halobacteria</taxon>
        <taxon>Halobacteriales</taxon>
        <taxon>Haloferacaceae</taxon>
    </lineage>
</organism>
<keyword evidence="1" id="KW-0472">Membrane</keyword>
<dbReference type="AlphaFoldDB" id="A0A1I4J0V9"/>
<dbReference type="Proteomes" id="UP000199607">
    <property type="component" value="Unassembled WGS sequence"/>
</dbReference>
<feature type="transmembrane region" description="Helical" evidence="1">
    <location>
        <begin position="12"/>
        <end position="31"/>
    </location>
</feature>